<dbReference type="AlphaFoldDB" id="A0AAC9Z8E3"/>
<evidence type="ECO:0000313" key="1">
    <source>
        <dbReference type="EMBL" id="ATF05498.1"/>
    </source>
</evidence>
<accession>A0AAC9Z8E3</accession>
<protein>
    <submittedName>
        <fullName evidence="1">Uncharacterized protein</fullName>
    </submittedName>
</protein>
<dbReference type="EMBL" id="CP010784">
    <property type="protein sequence ID" value="ATF05498.1"/>
    <property type="molecule type" value="Genomic_DNA"/>
</dbReference>
<dbReference type="Proteomes" id="UP000217545">
    <property type="component" value="Chromosome"/>
</dbReference>
<organism evidence="1 2">
    <name type="scientific">Phaeobacter gallaeciensis</name>
    <dbReference type="NCBI Taxonomy" id="60890"/>
    <lineage>
        <taxon>Bacteria</taxon>
        <taxon>Pseudomonadati</taxon>
        <taxon>Pseudomonadota</taxon>
        <taxon>Alphaproteobacteria</taxon>
        <taxon>Rhodobacterales</taxon>
        <taxon>Roseobacteraceae</taxon>
        <taxon>Phaeobacter</taxon>
    </lineage>
</organism>
<reference evidence="1 2" key="1">
    <citation type="journal article" date="2017" name="Front. Microbiol.">
        <title>Phaeobacter piscinae sp. nov., a species of the Roseobacter group and potential aquaculture probiont.</title>
        <authorList>
            <person name="Sonnenschein E.C."/>
            <person name="Phippen C.B.W."/>
            <person name="Nielsen K.F."/>
            <person name="Mateiu R.V."/>
            <person name="Melchiorsen J."/>
            <person name="Gram L."/>
            <person name="Overmann J."/>
            <person name="Freese H.M."/>
        </authorList>
    </citation>
    <scope>NUCLEOTIDE SEQUENCE [LARGE SCALE GENOMIC DNA]</scope>
    <source>
        <strain evidence="1 2">P63</strain>
    </source>
</reference>
<proteinExistence type="predicted"/>
<gene>
    <name evidence="1" type="ORF">PhaeoP63_01417</name>
</gene>
<name>A0AAC9Z8E3_9RHOB</name>
<sequence>MQVLKSKKCESERKWEKAYGCALPSDDVKYTW</sequence>
<evidence type="ECO:0000313" key="2">
    <source>
        <dbReference type="Proteomes" id="UP000217545"/>
    </source>
</evidence>